<accession>A0A0J1BG21</accession>
<organism evidence="2 3">
    <name type="scientific">Rhodopirellula islandica</name>
    <dbReference type="NCBI Taxonomy" id="595434"/>
    <lineage>
        <taxon>Bacteria</taxon>
        <taxon>Pseudomonadati</taxon>
        <taxon>Planctomycetota</taxon>
        <taxon>Planctomycetia</taxon>
        <taxon>Pirellulales</taxon>
        <taxon>Pirellulaceae</taxon>
        <taxon>Rhodopirellula</taxon>
    </lineage>
</organism>
<feature type="region of interest" description="Disordered" evidence="1">
    <location>
        <begin position="1"/>
        <end position="50"/>
    </location>
</feature>
<keyword evidence="3" id="KW-1185">Reference proteome</keyword>
<dbReference type="Proteomes" id="UP000036367">
    <property type="component" value="Unassembled WGS sequence"/>
</dbReference>
<evidence type="ECO:0000313" key="2">
    <source>
        <dbReference type="EMBL" id="KLU05497.1"/>
    </source>
</evidence>
<dbReference type="EMBL" id="LECT01000017">
    <property type="protein sequence ID" value="KLU05497.1"/>
    <property type="molecule type" value="Genomic_DNA"/>
</dbReference>
<proteinExistence type="predicted"/>
<sequence length="50" mass="5548">MQDDDGHPEAEVAAEDTARQLMESRNRRLSNSSGTETSTKESDNKHQSSL</sequence>
<comment type="caution">
    <text evidence="2">The sequence shown here is derived from an EMBL/GenBank/DDBJ whole genome shotgun (WGS) entry which is preliminary data.</text>
</comment>
<evidence type="ECO:0000313" key="3">
    <source>
        <dbReference type="Proteomes" id="UP000036367"/>
    </source>
</evidence>
<dbReference type="AlphaFoldDB" id="A0A0J1BG21"/>
<reference evidence="2" key="1">
    <citation type="submission" date="2015-05" db="EMBL/GenBank/DDBJ databases">
        <title>Permanent draft genome of Rhodopirellula islandicus K833.</title>
        <authorList>
            <person name="Kizina J."/>
            <person name="Richter M."/>
            <person name="Glockner F.O."/>
            <person name="Harder J."/>
        </authorList>
    </citation>
    <scope>NUCLEOTIDE SEQUENCE [LARGE SCALE GENOMIC DNA]</scope>
    <source>
        <strain evidence="2">K833</strain>
    </source>
</reference>
<name>A0A0J1BG21_RHOIS</name>
<evidence type="ECO:0000256" key="1">
    <source>
        <dbReference type="SAM" id="MobiDB-lite"/>
    </source>
</evidence>
<feature type="compositionally biased region" description="Basic and acidic residues" evidence="1">
    <location>
        <begin position="1"/>
        <end position="26"/>
    </location>
</feature>
<feature type="compositionally biased region" description="Basic and acidic residues" evidence="1">
    <location>
        <begin position="38"/>
        <end position="50"/>
    </location>
</feature>
<protein>
    <submittedName>
        <fullName evidence="2">Uncharacterized protein</fullName>
    </submittedName>
</protein>
<gene>
    <name evidence="2" type="ORF">RISK_002129</name>
</gene>